<name>A0ABS9D0F9_9RHOB</name>
<sequence>MYTSAGLYIWQKRATLWKNIFVVAPIILGGVASSQILAGTGEGWAEYVAAGLALLAGFFPAIFEALGMDMRAREIGAAAGEFTNLRDRFRQLGNFSADATFEDLSPQFEQLMDRMDSVRQTAPPLPERFFEKGRKKIAAGDYDFKADS</sequence>
<feature type="transmembrane region" description="Helical" evidence="1">
    <location>
        <begin position="44"/>
        <end position="63"/>
    </location>
</feature>
<reference evidence="2 3" key="1">
    <citation type="submission" date="2022-01" db="EMBL/GenBank/DDBJ databases">
        <title>Octadecabacter sp. nov., isolated from a marine alga.</title>
        <authorList>
            <person name="Jin M.S."/>
            <person name="Kim H.M."/>
            <person name="Han D.M."/>
            <person name="Jung J.J."/>
            <person name="Jeon C.O."/>
        </authorList>
    </citation>
    <scope>NUCLEOTIDE SEQUENCE [LARGE SCALE GENOMIC DNA]</scope>
    <source>
        <strain evidence="2 3">G9-8</strain>
    </source>
</reference>
<protein>
    <submittedName>
        <fullName evidence="2">SLATT domain-containing protein</fullName>
    </submittedName>
</protein>
<evidence type="ECO:0000313" key="3">
    <source>
        <dbReference type="Proteomes" id="UP001200557"/>
    </source>
</evidence>
<keyword evidence="1" id="KW-0472">Membrane</keyword>
<evidence type="ECO:0000256" key="1">
    <source>
        <dbReference type="SAM" id="Phobius"/>
    </source>
</evidence>
<gene>
    <name evidence="2" type="ORF">L0664_17980</name>
</gene>
<feature type="transmembrane region" description="Helical" evidence="1">
    <location>
        <begin position="20"/>
        <end position="38"/>
    </location>
</feature>
<dbReference type="EMBL" id="JAKGAQ010000006">
    <property type="protein sequence ID" value="MCF2872959.1"/>
    <property type="molecule type" value="Genomic_DNA"/>
</dbReference>
<keyword evidence="3" id="KW-1185">Reference proteome</keyword>
<accession>A0ABS9D0F9</accession>
<dbReference type="Proteomes" id="UP001200557">
    <property type="component" value="Unassembled WGS sequence"/>
</dbReference>
<evidence type="ECO:0000313" key="2">
    <source>
        <dbReference type="EMBL" id="MCF2872959.1"/>
    </source>
</evidence>
<proteinExistence type="predicted"/>
<keyword evidence="1" id="KW-1133">Transmembrane helix</keyword>
<comment type="caution">
    <text evidence="2">The sequence shown here is derived from an EMBL/GenBank/DDBJ whole genome shotgun (WGS) entry which is preliminary data.</text>
</comment>
<keyword evidence="1" id="KW-0812">Transmembrane</keyword>
<dbReference type="NCBIfam" id="NF033632">
    <property type="entry name" value="SLATT_4"/>
    <property type="match status" value="1"/>
</dbReference>
<organism evidence="2 3">
    <name type="scientific">Octadecabacter dasysiphoniae</name>
    <dbReference type="NCBI Taxonomy" id="2909341"/>
    <lineage>
        <taxon>Bacteria</taxon>
        <taxon>Pseudomonadati</taxon>
        <taxon>Pseudomonadota</taxon>
        <taxon>Alphaproteobacteria</taxon>
        <taxon>Rhodobacterales</taxon>
        <taxon>Roseobacteraceae</taxon>
        <taxon>Octadecabacter</taxon>
    </lineage>
</organism>